<evidence type="ECO:0000313" key="11">
    <source>
        <dbReference type="Proteomes" id="UP000515152"/>
    </source>
</evidence>
<dbReference type="GO" id="GO:0046872">
    <property type="term" value="F:metal ion binding"/>
    <property type="evidence" value="ECO:0007669"/>
    <property type="project" value="UniProtKB-KW"/>
</dbReference>
<keyword evidence="4" id="KW-0479">Metal-binding</keyword>
<name>A0A8M1KU37_CLUHA</name>
<dbReference type="Pfam" id="PF00927">
    <property type="entry name" value="Transglut_C"/>
    <property type="match status" value="1"/>
</dbReference>
<gene>
    <name evidence="12" type="primary">LOC105901345</name>
</gene>
<feature type="region of interest" description="Disordered" evidence="9">
    <location>
        <begin position="1"/>
        <end position="36"/>
    </location>
</feature>
<dbReference type="InterPro" id="IPR002931">
    <property type="entry name" value="Transglutaminase-like"/>
</dbReference>
<dbReference type="Pfam" id="PF00868">
    <property type="entry name" value="Transglut_N"/>
    <property type="match status" value="1"/>
</dbReference>
<evidence type="ECO:0000256" key="5">
    <source>
        <dbReference type="ARBA" id="ARBA00022837"/>
    </source>
</evidence>
<evidence type="ECO:0000256" key="9">
    <source>
        <dbReference type="SAM" id="MobiDB-lite"/>
    </source>
</evidence>
<dbReference type="GO" id="GO:0003810">
    <property type="term" value="F:protein-glutamine gamma-glutamyltransferase activity"/>
    <property type="evidence" value="ECO:0007669"/>
    <property type="project" value="UniProtKB-EC"/>
</dbReference>
<dbReference type="InterPro" id="IPR023608">
    <property type="entry name" value="Transglutaminase_animal"/>
</dbReference>
<dbReference type="EC" id="2.3.2.13" evidence="7"/>
<protein>
    <recommendedName>
        <fullName evidence="7">protein-glutamine gamma-glutamyltransferase</fullName>
        <ecNumber evidence="7">2.3.2.13</ecNumber>
    </recommendedName>
</protein>
<evidence type="ECO:0000259" key="10">
    <source>
        <dbReference type="SMART" id="SM00460"/>
    </source>
</evidence>
<keyword evidence="5" id="KW-0106">Calcium</keyword>
<feature type="domain" description="Transglutaminase-like" evidence="10">
    <location>
        <begin position="317"/>
        <end position="412"/>
    </location>
</feature>
<dbReference type="GeneID" id="105901345"/>
<proteinExistence type="inferred from homology"/>
<dbReference type="PANTHER" id="PTHR11590">
    <property type="entry name" value="PROTEIN-GLUTAMINE GAMMA-GLUTAMYLTRANSFERASE"/>
    <property type="match status" value="1"/>
</dbReference>
<dbReference type="RefSeq" id="XP_042566165.1">
    <property type="nucleotide sequence ID" value="XM_042710231.1"/>
</dbReference>
<organism evidence="11 12">
    <name type="scientific">Clupea harengus</name>
    <name type="common">Atlantic herring</name>
    <dbReference type="NCBI Taxonomy" id="7950"/>
    <lineage>
        <taxon>Eukaryota</taxon>
        <taxon>Metazoa</taxon>
        <taxon>Chordata</taxon>
        <taxon>Craniata</taxon>
        <taxon>Vertebrata</taxon>
        <taxon>Euteleostomi</taxon>
        <taxon>Actinopterygii</taxon>
        <taxon>Neopterygii</taxon>
        <taxon>Teleostei</taxon>
        <taxon>Clupei</taxon>
        <taxon>Clupeiformes</taxon>
        <taxon>Clupeoidei</taxon>
        <taxon>Clupeidae</taxon>
        <taxon>Clupea</taxon>
    </lineage>
</organism>
<dbReference type="KEGG" id="char:105901345"/>
<comment type="cofactor">
    <cofactor evidence="1">
        <name>Ca(2+)</name>
        <dbReference type="ChEBI" id="CHEBI:29108"/>
    </cofactor>
</comment>
<dbReference type="PANTHER" id="PTHR11590:SF42">
    <property type="entry name" value="COAGULATION FACTOR XIII A CHAIN"/>
    <property type="match status" value="1"/>
</dbReference>
<keyword evidence="11" id="KW-1185">Reference proteome</keyword>
<evidence type="ECO:0000256" key="8">
    <source>
        <dbReference type="ARBA" id="ARBA00051843"/>
    </source>
</evidence>
<dbReference type="InterPro" id="IPR001102">
    <property type="entry name" value="Transglutaminase_N"/>
</dbReference>
<dbReference type="OrthoDB" id="437511at2759"/>
<sequence length="639" mass="71966">MSYLYSDPPEFLPIPEPSKPYQGRKNVPWGTTDDDPVDLPEFEPFERALLPRGPLDKDDKLVVKSVELHKDKNKAAHRTNSFKHKALIIRRGQEFTLTVTFDRAYTPTDKVILEFTIGDNFLSDKETYIALDLGASTGNKWETKNTVKGNAVTVDIKPIADCIVGKYVMNVIVVTPLGKFRTKRNRKTDFYILFNAWCPEDDVFLNNESQRKEYVLNEQGVIYNGETQNVAQRPWNYGQHKRGVLEACFFVLNSTDMPLDNRRYAANVARRGSAIINSQDEDGVLVGNWSNDYDKGTSPTSWTGSAEILLQYHHQNGVPVKFAQCWVFAGVLNTFFRCLGIPSRVITNFNSAHDNDGNLKTDIYVKKNGKLDRRRTRDSVWNYHCWNEVWTTRRDLPESWNAAGWQVVDATPQETSDGQFRCGPTSVKAIKEGEVCLPFDGSFVFAEVNSNVVFHSTNKLGQSEIIRMDTTYVGTKIFTKEVGSNGAEDITLTYKNQEGSASDRAAMERAESLGCVGSRSTLKPSNVTIEMVVPTVQLEQDFNLLLKVKNTSTEKQTVQLTTTCSVTYYTGVRSGIFKEDGQTLSLEPSSTEQVTIEILAKEYMEFMVDQGSISFTCVGKIQENSQAVTAARVLFMKYS</sequence>
<evidence type="ECO:0000256" key="4">
    <source>
        <dbReference type="ARBA" id="ARBA00022723"/>
    </source>
</evidence>
<evidence type="ECO:0000256" key="2">
    <source>
        <dbReference type="ARBA" id="ARBA00005968"/>
    </source>
</evidence>
<dbReference type="AlphaFoldDB" id="A0A8M1KU37"/>
<dbReference type="Pfam" id="PF01841">
    <property type="entry name" value="Transglut_core"/>
    <property type="match status" value="1"/>
</dbReference>
<dbReference type="Proteomes" id="UP000515152">
    <property type="component" value="Chromosome 17"/>
</dbReference>
<dbReference type="FunFam" id="3.90.260.10:FF:000001">
    <property type="entry name" value="Protein-glutamine gamma-glutamyltransferase 2"/>
    <property type="match status" value="1"/>
</dbReference>
<dbReference type="PIRSF" id="PIRSF000459">
    <property type="entry name" value="TGM_EBP42"/>
    <property type="match status" value="1"/>
</dbReference>
<evidence type="ECO:0000256" key="1">
    <source>
        <dbReference type="ARBA" id="ARBA00001913"/>
    </source>
</evidence>
<evidence type="ECO:0000313" key="12">
    <source>
        <dbReference type="RefSeq" id="XP_042566165.1"/>
    </source>
</evidence>
<dbReference type="InterPro" id="IPR008958">
    <property type="entry name" value="Transglutaminase_C"/>
</dbReference>
<dbReference type="SMART" id="SM00460">
    <property type="entry name" value="TGc"/>
    <property type="match status" value="1"/>
</dbReference>
<evidence type="ECO:0000256" key="3">
    <source>
        <dbReference type="ARBA" id="ARBA00022679"/>
    </source>
</evidence>
<evidence type="ECO:0000256" key="6">
    <source>
        <dbReference type="ARBA" id="ARBA00023315"/>
    </source>
</evidence>
<dbReference type="FunFam" id="2.60.40.10:FF:000171">
    <property type="entry name" value="protein-glutamine gamma-glutamyltransferase 6"/>
    <property type="match status" value="1"/>
</dbReference>
<evidence type="ECO:0000256" key="7">
    <source>
        <dbReference type="ARBA" id="ARBA00024222"/>
    </source>
</evidence>
<accession>A0A8M1KU37</accession>
<keyword evidence="6" id="KW-0012">Acyltransferase</keyword>
<comment type="catalytic activity">
    <reaction evidence="8">
        <text>L-glutaminyl-[protein] + L-lysyl-[protein] = [protein]-L-lysyl-N(6)-5-L-glutamyl-[protein] + NH4(+)</text>
        <dbReference type="Rhea" id="RHEA:54816"/>
        <dbReference type="Rhea" id="RHEA-COMP:9752"/>
        <dbReference type="Rhea" id="RHEA-COMP:10207"/>
        <dbReference type="Rhea" id="RHEA-COMP:14005"/>
        <dbReference type="ChEBI" id="CHEBI:28938"/>
        <dbReference type="ChEBI" id="CHEBI:29969"/>
        <dbReference type="ChEBI" id="CHEBI:30011"/>
        <dbReference type="ChEBI" id="CHEBI:138370"/>
        <dbReference type="EC" id="2.3.2.13"/>
    </reaction>
</comment>
<dbReference type="GO" id="GO:0072378">
    <property type="term" value="P:blood coagulation, fibrin clot formation"/>
    <property type="evidence" value="ECO:0007669"/>
    <property type="project" value="TreeGrafter"/>
</dbReference>
<dbReference type="InterPro" id="IPR050779">
    <property type="entry name" value="Transglutaminase"/>
</dbReference>
<comment type="similarity">
    <text evidence="2">Belongs to the transglutaminase superfamily. Transglutaminase family.</text>
</comment>
<reference evidence="12" key="1">
    <citation type="submission" date="2025-08" db="UniProtKB">
        <authorList>
            <consortium name="RefSeq"/>
        </authorList>
    </citation>
    <scope>IDENTIFICATION</scope>
</reference>
<keyword evidence="3" id="KW-0808">Transferase</keyword>